<dbReference type="InterPro" id="IPR036510">
    <property type="entry name" value="Ribosomal_bS20_sf"/>
</dbReference>
<gene>
    <name evidence="1" type="ORF">J2S74_000863</name>
</gene>
<sequence>MKKYIFAGMAAVVLMISTMGICTPEAGAEGFNKDVELTIEQKDEMAKLQQKALEQKVEIIHKYVEYGVITEEKGEKIISRLEKHHKELADNGFIPKWDKHKRHGNHHD</sequence>
<dbReference type="Pfam" id="PF10925">
    <property type="entry name" value="DUF2680"/>
    <property type="match status" value="1"/>
</dbReference>
<keyword evidence="1" id="KW-0687">Ribonucleoprotein</keyword>
<keyword evidence="1" id="KW-0689">Ribosomal protein</keyword>
<dbReference type="GO" id="GO:0005840">
    <property type="term" value="C:ribosome"/>
    <property type="evidence" value="ECO:0007669"/>
    <property type="project" value="UniProtKB-KW"/>
</dbReference>
<keyword evidence="2" id="KW-1185">Reference proteome</keyword>
<evidence type="ECO:0000313" key="1">
    <source>
        <dbReference type="EMBL" id="MDQ0253491.1"/>
    </source>
</evidence>
<organism evidence="1 2">
    <name type="scientific">Evansella vedderi</name>
    <dbReference type="NCBI Taxonomy" id="38282"/>
    <lineage>
        <taxon>Bacteria</taxon>
        <taxon>Bacillati</taxon>
        <taxon>Bacillota</taxon>
        <taxon>Bacilli</taxon>
        <taxon>Bacillales</taxon>
        <taxon>Bacillaceae</taxon>
        <taxon>Evansella</taxon>
    </lineage>
</organism>
<evidence type="ECO:0000313" key="2">
    <source>
        <dbReference type="Proteomes" id="UP001230005"/>
    </source>
</evidence>
<proteinExistence type="predicted"/>
<dbReference type="EMBL" id="JAUSUG010000002">
    <property type="protein sequence ID" value="MDQ0253491.1"/>
    <property type="molecule type" value="Genomic_DNA"/>
</dbReference>
<reference evidence="1 2" key="1">
    <citation type="submission" date="2023-07" db="EMBL/GenBank/DDBJ databases">
        <title>Genomic Encyclopedia of Type Strains, Phase IV (KMG-IV): sequencing the most valuable type-strain genomes for metagenomic binning, comparative biology and taxonomic classification.</title>
        <authorList>
            <person name="Goeker M."/>
        </authorList>
    </citation>
    <scope>NUCLEOTIDE SEQUENCE [LARGE SCALE GENOMIC DNA]</scope>
    <source>
        <strain evidence="1 2">DSM 9768</strain>
    </source>
</reference>
<dbReference type="RefSeq" id="WP_307322213.1">
    <property type="nucleotide sequence ID" value="NZ_JAUSUG010000002.1"/>
</dbReference>
<comment type="caution">
    <text evidence="1">The sequence shown here is derived from an EMBL/GenBank/DDBJ whole genome shotgun (WGS) entry which is preliminary data.</text>
</comment>
<dbReference type="Proteomes" id="UP001230005">
    <property type="component" value="Unassembled WGS sequence"/>
</dbReference>
<dbReference type="InterPro" id="IPR024485">
    <property type="entry name" value="DUF2680"/>
</dbReference>
<dbReference type="SUPFAM" id="SSF46992">
    <property type="entry name" value="Ribosomal protein S20"/>
    <property type="match status" value="1"/>
</dbReference>
<accession>A0ABT9ZQH1</accession>
<protein>
    <submittedName>
        <fullName evidence="1">Ribosomal protein S20</fullName>
    </submittedName>
</protein>
<name>A0ABT9ZQH1_9BACI</name>